<evidence type="ECO:0000313" key="1">
    <source>
        <dbReference type="EMBL" id="MDQ7916356.1"/>
    </source>
</evidence>
<protein>
    <recommendedName>
        <fullName evidence="3">Lipoprotein</fullName>
    </recommendedName>
</protein>
<dbReference type="Proteomes" id="UP001230915">
    <property type="component" value="Unassembled WGS sequence"/>
</dbReference>
<dbReference type="PROSITE" id="PS51257">
    <property type="entry name" value="PROKAR_LIPOPROTEIN"/>
    <property type="match status" value="1"/>
</dbReference>
<proteinExistence type="predicted"/>
<keyword evidence="2" id="KW-1185">Reference proteome</keyword>
<evidence type="ECO:0000313" key="2">
    <source>
        <dbReference type="Proteomes" id="UP001230915"/>
    </source>
</evidence>
<name>A0ABU0ZZD3_9FLAO</name>
<dbReference type="RefSeq" id="WP_308862977.1">
    <property type="nucleotide sequence ID" value="NZ_JAVHUL010000003.1"/>
</dbReference>
<accession>A0ABU0ZZD3</accession>
<evidence type="ECO:0008006" key="3">
    <source>
        <dbReference type="Google" id="ProtNLM"/>
    </source>
</evidence>
<organism evidence="1 2">
    <name type="scientific">Mesonia profundi</name>
    <dbReference type="NCBI Taxonomy" id="3070998"/>
    <lineage>
        <taxon>Bacteria</taxon>
        <taxon>Pseudomonadati</taxon>
        <taxon>Bacteroidota</taxon>
        <taxon>Flavobacteriia</taxon>
        <taxon>Flavobacteriales</taxon>
        <taxon>Flavobacteriaceae</taxon>
        <taxon>Mesonia</taxon>
    </lineage>
</organism>
<sequence length="197" mass="22780">MKRIFYITIFMLVTSCIKISFETKNNASEELLPSGAYLNKVSDTQKVKKSKFYYVSKASSPDFINNMEASLISFTKNKQSTSIDKILVKDENGNEVPLNTCDNFTAIDNSDIENFLSNEKTYKGMVLKSIESQEIYDFPKNKTTTIILYTTKMDGLQDKYINLAKHLYKEENIDYIFISMDLENLKNIPDVWEETIF</sequence>
<dbReference type="EMBL" id="JAVHUL010000003">
    <property type="protein sequence ID" value="MDQ7916356.1"/>
    <property type="molecule type" value="Genomic_DNA"/>
</dbReference>
<reference evidence="1 2" key="1">
    <citation type="submission" date="2023-08" db="EMBL/GenBank/DDBJ databases">
        <title>Mesonia sp. MT50, isolated from deep-sea sediment of the Mariana Trench.</title>
        <authorList>
            <person name="Fu H."/>
        </authorList>
    </citation>
    <scope>NUCLEOTIDE SEQUENCE [LARGE SCALE GENOMIC DNA]</scope>
    <source>
        <strain evidence="1 2">MT50</strain>
    </source>
</reference>
<gene>
    <name evidence="1" type="ORF">RBU60_02120</name>
</gene>
<comment type="caution">
    <text evidence="1">The sequence shown here is derived from an EMBL/GenBank/DDBJ whole genome shotgun (WGS) entry which is preliminary data.</text>
</comment>